<proteinExistence type="predicted"/>
<feature type="region of interest" description="Disordered" evidence="1">
    <location>
        <begin position="18"/>
        <end position="43"/>
    </location>
</feature>
<dbReference type="HOGENOM" id="CLU_2515081_0_0_1"/>
<evidence type="ECO:0000256" key="1">
    <source>
        <dbReference type="SAM" id="MobiDB-lite"/>
    </source>
</evidence>
<sequence length="85" mass="9024">MYAKYLIDCQRSMVACTRSPTDNNGGQGDGVGDGGGGGGSAQTVHWLRPSERKAAACRLQTANCQRWSTAAWDLRIVDGTTNFSA</sequence>
<dbReference type="AlphaFoldDB" id="B4QBX5"/>
<protein>
    <submittedName>
        <fullName evidence="2">GD24964</fullName>
    </submittedName>
</protein>
<organism evidence="2 3">
    <name type="scientific">Drosophila simulans</name>
    <name type="common">Fruit fly</name>
    <dbReference type="NCBI Taxonomy" id="7240"/>
    <lineage>
        <taxon>Eukaryota</taxon>
        <taxon>Metazoa</taxon>
        <taxon>Ecdysozoa</taxon>
        <taxon>Arthropoda</taxon>
        <taxon>Hexapoda</taxon>
        <taxon>Insecta</taxon>
        <taxon>Pterygota</taxon>
        <taxon>Neoptera</taxon>
        <taxon>Endopterygota</taxon>
        <taxon>Diptera</taxon>
        <taxon>Brachycera</taxon>
        <taxon>Muscomorpha</taxon>
        <taxon>Ephydroidea</taxon>
        <taxon>Drosophilidae</taxon>
        <taxon>Drosophila</taxon>
        <taxon>Sophophora</taxon>
    </lineage>
</organism>
<gene>
    <name evidence="2" type="primary">Dsim\GD24964</name>
    <name evidence="2" type="ORF">Dsim_GD24964</name>
</gene>
<reference evidence="2 3" key="1">
    <citation type="journal article" date="2007" name="Nature">
        <title>Evolution of genes and genomes on the Drosophila phylogeny.</title>
        <authorList>
            <consortium name="Drosophila 12 Genomes Consortium"/>
            <person name="Clark A.G."/>
            <person name="Eisen M.B."/>
            <person name="Smith D.R."/>
            <person name="Bergman C.M."/>
            <person name="Oliver B."/>
            <person name="Markow T.A."/>
            <person name="Kaufman T.C."/>
            <person name="Kellis M."/>
            <person name="Gelbart W."/>
            <person name="Iyer V.N."/>
            <person name="Pollard D.A."/>
            <person name="Sackton T.B."/>
            <person name="Larracuente A.M."/>
            <person name="Singh N.D."/>
            <person name="Abad J.P."/>
            <person name="Abt D.N."/>
            <person name="Adryan B."/>
            <person name="Aguade M."/>
            <person name="Akashi H."/>
            <person name="Anderson W.W."/>
            <person name="Aquadro C.F."/>
            <person name="Ardell D.H."/>
            <person name="Arguello R."/>
            <person name="Artieri C.G."/>
            <person name="Barbash D.A."/>
            <person name="Barker D."/>
            <person name="Barsanti P."/>
            <person name="Batterham P."/>
            <person name="Batzoglou S."/>
            <person name="Begun D."/>
            <person name="Bhutkar A."/>
            <person name="Blanco E."/>
            <person name="Bosak S.A."/>
            <person name="Bradley R.K."/>
            <person name="Brand A.D."/>
            <person name="Brent M.R."/>
            <person name="Brooks A.N."/>
            <person name="Brown R.H."/>
            <person name="Butlin R.K."/>
            <person name="Caggese C."/>
            <person name="Calvi B.R."/>
            <person name="Bernardo de Carvalho A."/>
            <person name="Caspi A."/>
            <person name="Castrezana S."/>
            <person name="Celniker S.E."/>
            <person name="Chang J.L."/>
            <person name="Chapple C."/>
            <person name="Chatterji S."/>
            <person name="Chinwalla A."/>
            <person name="Civetta A."/>
            <person name="Clifton S.W."/>
            <person name="Comeron J.M."/>
            <person name="Costello J.C."/>
            <person name="Coyne J.A."/>
            <person name="Daub J."/>
            <person name="David R.G."/>
            <person name="Delcher A.L."/>
            <person name="Delehaunty K."/>
            <person name="Do C.B."/>
            <person name="Ebling H."/>
            <person name="Edwards K."/>
            <person name="Eickbush T."/>
            <person name="Evans J.D."/>
            <person name="Filipski A."/>
            <person name="Findeiss S."/>
            <person name="Freyhult E."/>
            <person name="Fulton L."/>
            <person name="Fulton R."/>
            <person name="Garcia A.C."/>
            <person name="Gardiner A."/>
            <person name="Garfield D.A."/>
            <person name="Garvin B.E."/>
            <person name="Gibson G."/>
            <person name="Gilbert D."/>
            <person name="Gnerre S."/>
            <person name="Godfrey J."/>
            <person name="Good R."/>
            <person name="Gotea V."/>
            <person name="Gravely B."/>
            <person name="Greenberg A.J."/>
            <person name="Griffiths-Jones S."/>
            <person name="Gross S."/>
            <person name="Guigo R."/>
            <person name="Gustafson E.A."/>
            <person name="Haerty W."/>
            <person name="Hahn M.W."/>
            <person name="Halligan D.L."/>
            <person name="Halpern A.L."/>
            <person name="Halter G.M."/>
            <person name="Han M.V."/>
            <person name="Heger A."/>
            <person name="Hillier L."/>
            <person name="Hinrichs A.S."/>
            <person name="Holmes I."/>
            <person name="Hoskins R.A."/>
            <person name="Hubisz M.J."/>
            <person name="Hultmark D."/>
            <person name="Huntley M.A."/>
            <person name="Jaffe D.B."/>
            <person name="Jagadeeshan S."/>
            <person name="Jeck W.R."/>
            <person name="Johnson J."/>
            <person name="Jones C.D."/>
            <person name="Jordan W.C."/>
            <person name="Karpen G.H."/>
            <person name="Kataoka E."/>
            <person name="Keightley P.D."/>
            <person name="Kheradpour P."/>
            <person name="Kirkness E.F."/>
            <person name="Koerich L.B."/>
            <person name="Kristiansen K."/>
            <person name="Kudrna D."/>
            <person name="Kulathinal R.J."/>
            <person name="Kumar S."/>
            <person name="Kwok R."/>
            <person name="Lander E."/>
            <person name="Langley C.H."/>
            <person name="Lapoint R."/>
            <person name="Lazzaro B.P."/>
            <person name="Lee S.J."/>
            <person name="Levesque L."/>
            <person name="Li R."/>
            <person name="Lin C.F."/>
            <person name="Lin M.F."/>
            <person name="Lindblad-Toh K."/>
            <person name="Llopart A."/>
            <person name="Long M."/>
            <person name="Low L."/>
            <person name="Lozovsky E."/>
            <person name="Lu J."/>
            <person name="Luo M."/>
            <person name="Machado C.A."/>
            <person name="Makalowski W."/>
            <person name="Marzo M."/>
            <person name="Matsuda M."/>
            <person name="Matzkin L."/>
            <person name="McAllister B."/>
            <person name="McBride C.S."/>
            <person name="McKernan B."/>
            <person name="McKernan K."/>
            <person name="Mendez-Lago M."/>
            <person name="Minx P."/>
            <person name="Mollenhauer M.U."/>
            <person name="Montooth K."/>
            <person name="Mount S.M."/>
            <person name="Mu X."/>
            <person name="Myers E."/>
            <person name="Negre B."/>
            <person name="Newfeld S."/>
            <person name="Nielsen R."/>
            <person name="Noor M.A."/>
            <person name="O'Grady P."/>
            <person name="Pachter L."/>
            <person name="Papaceit M."/>
            <person name="Parisi M.J."/>
            <person name="Parisi M."/>
            <person name="Parts L."/>
            <person name="Pedersen J.S."/>
            <person name="Pesole G."/>
            <person name="Phillippy A.M."/>
            <person name="Ponting C.P."/>
            <person name="Pop M."/>
            <person name="Porcelli D."/>
            <person name="Powell J.R."/>
            <person name="Prohaska S."/>
            <person name="Pruitt K."/>
            <person name="Puig M."/>
            <person name="Quesneville H."/>
            <person name="Ram K.R."/>
            <person name="Rand D."/>
            <person name="Rasmussen M.D."/>
            <person name="Reed L.K."/>
            <person name="Reenan R."/>
            <person name="Reily A."/>
            <person name="Remington K.A."/>
            <person name="Rieger T.T."/>
            <person name="Ritchie M.G."/>
            <person name="Robin C."/>
            <person name="Rogers Y.H."/>
            <person name="Rohde C."/>
            <person name="Rozas J."/>
            <person name="Rubenfield M.J."/>
            <person name="Ruiz A."/>
            <person name="Russo S."/>
            <person name="Salzberg S.L."/>
            <person name="Sanchez-Gracia A."/>
            <person name="Saranga D.J."/>
            <person name="Sato H."/>
            <person name="Schaeffer S.W."/>
            <person name="Schatz M.C."/>
            <person name="Schlenke T."/>
            <person name="Schwartz R."/>
            <person name="Segarra C."/>
            <person name="Singh R.S."/>
            <person name="Sirot L."/>
            <person name="Sirota M."/>
            <person name="Sisneros N.B."/>
            <person name="Smith C.D."/>
            <person name="Smith T.F."/>
            <person name="Spieth J."/>
            <person name="Stage D.E."/>
            <person name="Stark A."/>
            <person name="Stephan W."/>
            <person name="Strausberg R.L."/>
            <person name="Strempel S."/>
            <person name="Sturgill D."/>
            <person name="Sutton G."/>
            <person name="Sutton G.G."/>
            <person name="Tao W."/>
            <person name="Teichmann S."/>
            <person name="Tobari Y.N."/>
            <person name="Tomimura Y."/>
            <person name="Tsolas J.M."/>
            <person name="Valente V.L."/>
            <person name="Venter E."/>
            <person name="Venter J.C."/>
            <person name="Vicario S."/>
            <person name="Vieira F.G."/>
            <person name="Vilella A.J."/>
            <person name="Villasante A."/>
            <person name="Walenz B."/>
            <person name="Wang J."/>
            <person name="Wasserman M."/>
            <person name="Watts T."/>
            <person name="Wilson D."/>
            <person name="Wilson R.K."/>
            <person name="Wing R.A."/>
            <person name="Wolfner M.F."/>
            <person name="Wong A."/>
            <person name="Wong G.K."/>
            <person name="Wu C.I."/>
            <person name="Wu G."/>
            <person name="Yamamoto D."/>
            <person name="Yang H.P."/>
            <person name="Yang S.P."/>
            <person name="Yorke J.A."/>
            <person name="Yoshida K."/>
            <person name="Zdobnov E."/>
            <person name="Zhang P."/>
            <person name="Zhang Y."/>
            <person name="Zimin A.V."/>
            <person name="Baldwin J."/>
            <person name="Abdouelleil A."/>
            <person name="Abdulkadir J."/>
            <person name="Abebe A."/>
            <person name="Abera B."/>
            <person name="Abreu J."/>
            <person name="Acer S.C."/>
            <person name="Aftuck L."/>
            <person name="Alexander A."/>
            <person name="An P."/>
            <person name="Anderson E."/>
            <person name="Anderson S."/>
            <person name="Arachi H."/>
            <person name="Azer M."/>
            <person name="Bachantsang P."/>
            <person name="Barry A."/>
            <person name="Bayul T."/>
            <person name="Berlin A."/>
            <person name="Bessette D."/>
            <person name="Bloom T."/>
            <person name="Blye J."/>
            <person name="Boguslavskiy L."/>
            <person name="Bonnet C."/>
            <person name="Boukhgalter B."/>
            <person name="Bourzgui I."/>
            <person name="Brown A."/>
            <person name="Cahill P."/>
            <person name="Channer S."/>
            <person name="Cheshatsang Y."/>
            <person name="Chuda L."/>
            <person name="Citroen M."/>
            <person name="Collymore A."/>
            <person name="Cooke P."/>
            <person name="Costello M."/>
            <person name="D'Aco K."/>
            <person name="Daza R."/>
            <person name="De Haan G."/>
            <person name="DeGray S."/>
            <person name="DeMaso C."/>
            <person name="Dhargay N."/>
            <person name="Dooley K."/>
            <person name="Dooley E."/>
            <person name="Doricent M."/>
            <person name="Dorje P."/>
            <person name="Dorjee K."/>
            <person name="Dupes A."/>
            <person name="Elong R."/>
            <person name="Falk J."/>
            <person name="Farina A."/>
            <person name="Faro S."/>
            <person name="Ferguson D."/>
            <person name="Fisher S."/>
            <person name="Foley C.D."/>
            <person name="Franke A."/>
            <person name="Friedrich D."/>
            <person name="Gadbois L."/>
            <person name="Gearin G."/>
            <person name="Gearin C.R."/>
            <person name="Giannoukos G."/>
            <person name="Goode T."/>
            <person name="Graham J."/>
            <person name="Grandbois E."/>
            <person name="Grewal S."/>
            <person name="Gyaltsen K."/>
            <person name="Hafez N."/>
            <person name="Hagos B."/>
            <person name="Hall J."/>
            <person name="Henson C."/>
            <person name="Hollinger A."/>
            <person name="Honan T."/>
            <person name="Huard M.D."/>
            <person name="Hughes L."/>
            <person name="Hurhula B."/>
            <person name="Husby M.E."/>
            <person name="Kamat A."/>
            <person name="Kanga B."/>
            <person name="Kashin S."/>
            <person name="Khazanovich D."/>
            <person name="Kisner P."/>
            <person name="Lance K."/>
            <person name="Lara M."/>
            <person name="Lee W."/>
            <person name="Lennon N."/>
            <person name="Letendre F."/>
            <person name="LeVine R."/>
            <person name="Lipovsky A."/>
            <person name="Liu X."/>
            <person name="Liu J."/>
            <person name="Liu S."/>
            <person name="Lokyitsang T."/>
            <person name="Lokyitsang Y."/>
            <person name="Lubonja R."/>
            <person name="Lui A."/>
            <person name="MacDonald P."/>
            <person name="Magnisalis V."/>
            <person name="Maru K."/>
            <person name="Matthews C."/>
            <person name="McCusker W."/>
            <person name="McDonough S."/>
            <person name="Mehta T."/>
            <person name="Meldrim J."/>
            <person name="Meneus L."/>
            <person name="Mihai O."/>
            <person name="Mihalev A."/>
            <person name="Mihova T."/>
            <person name="Mittelman R."/>
            <person name="Mlenga V."/>
            <person name="Montmayeur A."/>
            <person name="Mulrain L."/>
            <person name="Navidi A."/>
            <person name="Naylor J."/>
            <person name="Negash T."/>
            <person name="Nguyen T."/>
            <person name="Nguyen N."/>
            <person name="Nicol R."/>
            <person name="Norbu C."/>
            <person name="Norbu N."/>
            <person name="Novod N."/>
            <person name="O'Neill B."/>
            <person name="Osman S."/>
            <person name="Markiewicz E."/>
            <person name="Oyono O.L."/>
            <person name="Patti C."/>
            <person name="Phunkhang P."/>
            <person name="Pierre F."/>
            <person name="Priest M."/>
            <person name="Raghuraman S."/>
            <person name="Rege F."/>
            <person name="Reyes R."/>
            <person name="Rise C."/>
            <person name="Rogov P."/>
            <person name="Ross K."/>
            <person name="Ryan E."/>
            <person name="Settipalli S."/>
            <person name="Shea T."/>
            <person name="Sherpa N."/>
            <person name="Shi L."/>
            <person name="Shih D."/>
            <person name="Sparrow T."/>
            <person name="Spaulding J."/>
            <person name="Stalker J."/>
            <person name="Stange-Thomann N."/>
            <person name="Stavropoulos S."/>
            <person name="Stone C."/>
            <person name="Strader C."/>
            <person name="Tesfaye S."/>
            <person name="Thomson T."/>
            <person name="Thoulutsang Y."/>
            <person name="Thoulutsang D."/>
            <person name="Topham K."/>
            <person name="Topping I."/>
            <person name="Tsamla T."/>
            <person name="Vassiliev H."/>
            <person name="Vo A."/>
            <person name="Wangchuk T."/>
            <person name="Wangdi T."/>
            <person name="Weiand M."/>
            <person name="Wilkinson J."/>
            <person name="Wilson A."/>
            <person name="Yadav S."/>
            <person name="Young G."/>
            <person name="Yu Q."/>
            <person name="Zembek L."/>
            <person name="Zhong D."/>
            <person name="Zimmer A."/>
            <person name="Zwirko Z."/>
            <person name="Jaffe D.B."/>
            <person name="Alvarez P."/>
            <person name="Brockman W."/>
            <person name="Butler J."/>
            <person name="Chin C."/>
            <person name="Gnerre S."/>
            <person name="Grabherr M."/>
            <person name="Kleber M."/>
            <person name="Mauceli E."/>
            <person name="MacCallum I."/>
        </authorList>
    </citation>
    <scope>NUCLEOTIDE SEQUENCE [LARGE SCALE GENOMIC DNA]</scope>
    <source>
        <strain evidence="3">white501</strain>
    </source>
</reference>
<name>B4QBX5_DROSI</name>
<dbReference type="EMBL" id="CM000362">
    <property type="protein sequence ID" value="EDX08530.1"/>
    <property type="molecule type" value="Genomic_DNA"/>
</dbReference>
<dbReference type="Proteomes" id="UP000000304">
    <property type="component" value="Chromosome 2R"/>
</dbReference>
<evidence type="ECO:0000313" key="2">
    <source>
        <dbReference type="EMBL" id="EDX08530.1"/>
    </source>
</evidence>
<evidence type="ECO:0000313" key="3">
    <source>
        <dbReference type="Proteomes" id="UP000000304"/>
    </source>
</evidence>
<keyword evidence="3" id="KW-1185">Reference proteome</keyword>
<accession>B4QBX5</accession>
<feature type="compositionally biased region" description="Gly residues" evidence="1">
    <location>
        <begin position="25"/>
        <end position="40"/>
    </location>
</feature>